<gene>
    <name evidence="11" type="ORF">SPIL2461_LOCUS7182</name>
</gene>
<evidence type="ECO:0000256" key="7">
    <source>
        <dbReference type="ARBA" id="ARBA00023209"/>
    </source>
</evidence>
<keyword evidence="6 9" id="KW-0472">Membrane</keyword>
<dbReference type="InterPro" id="IPR007318">
    <property type="entry name" value="Phopholipid_MeTrfase"/>
</dbReference>
<keyword evidence="4 9" id="KW-1133">Transmembrane helix</keyword>
<feature type="transmembrane region" description="Helical" evidence="9">
    <location>
        <begin position="420"/>
        <end position="439"/>
    </location>
</feature>
<evidence type="ECO:0000313" key="12">
    <source>
        <dbReference type="Proteomes" id="UP000649617"/>
    </source>
</evidence>
<keyword evidence="8" id="KW-1208">Phospholipid metabolism</keyword>
<dbReference type="UniPathway" id="UPA00753"/>
<evidence type="ECO:0000256" key="3">
    <source>
        <dbReference type="ARBA" id="ARBA00022692"/>
    </source>
</evidence>
<feature type="transmembrane region" description="Helical" evidence="9">
    <location>
        <begin position="510"/>
        <end position="538"/>
    </location>
</feature>
<dbReference type="GO" id="GO:0012505">
    <property type="term" value="C:endomembrane system"/>
    <property type="evidence" value="ECO:0007669"/>
    <property type="project" value="UniProtKB-SubCell"/>
</dbReference>
<dbReference type="SUPFAM" id="SSF51556">
    <property type="entry name" value="Metallo-dependent hydrolases"/>
    <property type="match status" value="1"/>
</dbReference>
<dbReference type="Pfam" id="PF04191">
    <property type="entry name" value="PEMT"/>
    <property type="match status" value="1"/>
</dbReference>
<keyword evidence="12" id="KW-1185">Reference proteome</keyword>
<evidence type="ECO:0000259" key="10">
    <source>
        <dbReference type="Pfam" id="PF01979"/>
    </source>
</evidence>
<feature type="transmembrane region" description="Helical" evidence="9">
    <location>
        <begin position="451"/>
        <end position="473"/>
    </location>
</feature>
<evidence type="ECO:0000256" key="6">
    <source>
        <dbReference type="ARBA" id="ARBA00023136"/>
    </source>
</evidence>
<dbReference type="InterPro" id="IPR006680">
    <property type="entry name" value="Amidohydro-rel"/>
</dbReference>
<dbReference type="EMBL" id="CAJNIZ010011113">
    <property type="protein sequence ID" value="CAE7314049.1"/>
    <property type="molecule type" value="Genomic_DNA"/>
</dbReference>
<keyword evidence="5" id="KW-0443">Lipid metabolism</keyword>
<protein>
    <recommendedName>
        <fullName evidence="10">Amidohydrolase-related domain-containing protein</fullName>
    </recommendedName>
</protein>
<reference evidence="11" key="1">
    <citation type="submission" date="2021-02" db="EMBL/GenBank/DDBJ databases">
        <authorList>
            <person name="Dougan E. K."/>
            <person name="Rhodes N."/>
            <person name="Thang M."/>
            <person name="Chan C."/>
        </authorList>
    </citation>
    <scope>NUCLEOTIDE SEQUENCE</scope>
</reference>
<dbReference type="Pfam" id="PF01979">
    <property type="entry name" value="Amidohydro_1"/>
    <property type="match status" value="1"/>
</dbReference>
<evidence type="ECO:0000256" key="2">
    <source>
        <dbReference type="ARBA" id="ARBA00022516"/>
    </source>
</evidence>
<dbReference type="GO" id="GO:0016810">
    <property type="term" value="F:hydrolase activity, acting on carbon-nitrogen (but not peptide) bonds"/>
    <property type="evidence" value="ECO:0007669"/>
    <property type="project" value="InterPro"/>
</dbReference>
<evidence type="ECO:0000256" key="9">
    <source>
        <dbReference type="SAM" id="Phobius"/>
    </source>
</evidence>
<keyword evidence="3 9" id="KW-0812">Transmembrane</keyword>
<name>A0A812NZC3_SYMPI</name>
<dbReference type="InterPro" id="IPR057744">
    <property type="entry name" value="OTAase-like"/>
</dbReference>
<organism evidence="11 12">
    <name type="scientific">Symbiodinium pilosum</name>
    <name type="common">Dinoflagellate</name>
    <dbReference type="NCBI Taxonomy" id="2952"/>
    <lineage>
        <taxon>Eukaryota</taxon>
        <taxon>Sar</taxon>
        <taxon>Alveolata</taxon>
        <taxon>Dinophyceae</taxon>
        <taxon>Suessiales</taxon>
        <taxon>Symbiodiniaceae</taxon>
        <taxon>Symbiodinium</taxon>
    </lineage>
</organism>
<evidence type="ECO:0000256" key="5">
    <source>
        <dbReference type="ARBA" id="ARBA00023098"/>
    </source>
</evidence>
<dbReference type="Gene3D" id="2.30.40.10">
    <property type="entry name" value="Urease, subunit C, domain 1"/>
    <property type="match status" value="1"/>
</dbReference>
<comment type="subcellular location">
    <subcellularLocation>
        <location evidence="1">Endomembrane system</location>
        <topology evidence="1">Multi-pass membrane protein</topology>
    </subcellularLocation>
</comment>
<proteinExistence type="predicted"/>
<dbReference type="GO" id="GO:0006656">
    <property type="term" value="P:phosphatidylcholine biosynthetic process"/>
    <property type="evidence" value="ECO:0007669"/>
    <property type="project" value="UniProtKB-UniPathway"/>
</dbReference>
<dbReference type="OrthoDB" id="5595695at2759"/>
<dbReference type="PANTHER" id="PTHR43135">
    <property type="entry name" value="ALPHA-D-RIBOSE 1-METHYLPHOSPHONATE 5-TRIPHOSPHATE DIPHOSPHATASE"/>
    <property type="match status" value="1"/>
</dbReference>
<dbReference type="SUPFAM" id="SSF51338">
    <property type="entry name" value="Composite domain of metallo-dependent hydrolases"/>
    <property type="match status" value="1"/>
</dbReference>
<dbReference type="InterPro" id="IPR011059">
    <property type="entry name" value="Metal-dep_hydrolase_composite"/>
</dbReference>
<sequence>MELSANEVLVIEDGLVSESSDIAGADVELDADGQFLMPGFIDAHVHFRLATLNFAKLSQWTEVQFGIAMAKLSRETLARGFTTVRDLGGDVIGLKRAIRAGMAQGPDIVQANLMITQTGGHGDVESGVLPVPDCACQMRHSAFGIVADGPDAVRKAARHVLRAGADFLKIHVSGGVATPMDPLDCTQYTAGEIQAAVAEANNRKTYVAAHAYTPEAIQLAVRNGVKCIEHGNLIDEETAEVMVEHDAWLVPTLVTYLGMASEGRKLGFPERNLVKNEAVLASGIESLAIADKAGVKMGWGTDLIGEIQSMQRQEFAVRSKAQSAKSILHAMYVMNPIILHKADSIGRLRPGMVGDVVFTTINPLENIAGLANDDAAWFFSILFFAASVGGRIWAERRHPGLMAERTHSLEASDVKAWDKILAPLMALSISFPLVIVAGLDHRFGWSSVFPIWLNITGILLIAVGYAFGVWALAENRYFSSMVRIQTDRGHVVCDSGPYRVVRHPGYAGNLLAILGIVLALDSTWTLIPVGFALVVTVIRTALEDRTLQDELPGYREYTSHVSYRLFPGVY</sequence>
<evidence type="ECO:0000256" key="8">
    <source>
        <dbReference type="ARBA" id="ARBA00023264"/>
    </source>
</evidence>
<dbReference type="CDD" id="cd01299">
    <property type="entry name" value="Met_dep_hydrolase_A"/>
    <property type="match status" value="1"/>
</dbReference>
<dbReference type="AlphaFoldDB" id="A0A812NZC3"/>
<keyword evidence="2" id="KW-0444">Lipid biosynthesis</keyword>
<dbReference type="InterPro" id="IPR032466">
    <property type="entry name" value="Metal_Hydrolase"/>
</dbReference>
<dbReference type="InterPro" id="IPR051781">
    <property type="entry name" value="Metallo-dep_Hydrolase"/>
</dbReference>
<evidence type="ECO:0000313" key="11">
    <source>
        <dbReference type="EMBL" id="CAE7314049.1"/>
    </source>
</evidence>
<evidence type="ECO:0000256" key="1">
    <source>
        <dbReference type="ARBA" id="ARBA00004127"/>
    </source>
</evidence>
<comment type="caution">
    <text evidence="11">The sequence shown here is derived from an EMBL/GenBank/DDBJ whole genome shotgun (WGS) entry which is preliminary data.</text>
</comment>
<dbReference type="PANTHER" id="PTHR43135:SF3">
    <property type="entry name" value="ALPHA-D-RIBOSE 1-METHYLPHOSPHONATE 5-TRIPHOSPHATE DIPHOSPHATASE"/>
    <property type="match status" value="1"/>
</dbReference>
<dbReference type="Gene3D" id="1.20.120.1630">
    <property type="match status" value="1"/>
</dbReference>
<dbReference type="Proteomes" id="UP000649617">
    <property type="component" value="Unassembled WGS sequence"/>
</dbReference>
<dbReference type="Gene3D" id="3.20.20.140">
    <property type="entry name" value="Metal-dependent hydrolases"/>
    <property type="match status" value="1"/>
</dbReference>
<accession>A0A812NZC3</accession>
<keyword evidence="7" id="KW-0594">Phospholipid biosynthesis</keyword>
<feature type="domain" description="Amidohydrolase-related" evidence="10">
    <location>
        <begin position="35"/>
        <end position="373"/>
    </location>
</feature>
<evidence type="ECO:0000256" key="4">
    <source>
        <dbReference type="ARBA" id="ARBA00022989"/>
    </source>
</evidence>